<protein>
    <submittedName>
        <fullName evidence="2">Cyclase</fullName>
    </submittedName>
</protein>
<feature type="region of interest" description="Disordered" evidence="1">
    <location>
        <begin position="1"/>
        <end position="21"/>
    </location>
</feature>
<organism evidence="2 3">
    <name type="scientific">Micractinium conductrix</name>
    <dbReference type="NCBI Taxonomy" id="554055"/>
    <lineage>
        <taxon>Eukaryota</taxon>
        <taxon>Viridiplantae</taxon>
        <taxon>Chlorophyta</taxon>
        <taxon>core chlorophytes</taxon>
        <taxon>Trebouxiophyceae</taxon>
        <taxon>Chlorellales</taxon>
        <taxon>Chlorellaceae</taxon>
        <taxon>Chlorella clade</taxon>
        <taxon>Micractinium</taxon>
    </lineage>
</organism>
<evidence type="ECO:0000313" key="2">
    <source>
        <dbReference type="EMBL" id="PSC69666.1"/>
    </source>
</evidence>
<dbReference type="EMBL" id="LHPF02000025">
    <property type="protein sequence ID" value="PSC69666.1"/>
    <property type="molecule type" value="Genomic_DNA"/>
</dbReference>
<accession>A0A2P6V6E9</accession>
<dbReference type="Gene3D" id="3.30.530.20">
    <property type="match status" value="1"/>
</dbReference>
<keyword evidence="3" id="KW-1185">Reference proteome</keyword>
<evidence type="ECO:0000256" key="1">
    <source>
        <dbReference type="SAM" id="MobiDB-lite"/>
    </source>
</evidence>
<comment type="caution">
    <text evidence="2">The sequence shown here is derived from an EMBL/GenBank/DDBJ whole genome shotgun (WGS) entry which is preliminary data.</text>
</comment>
<sequence length="265" mass="27832">MNCHPAGLVQPAPPAPRPQAGPQLLVASSEALECRQPPILKRIDAVPGYLGGFTAAAVVDAPAAEVLRFLSSPADWPSVYSSTERIEDLKHSGGWTSFNMWNVVSVLGRTKSSRHSMRLQADPSTGQVRFCQAEPTGMIKDMEGVNVVLPLPPGADPVAQLERATQELLHSLGVVQATPPAAAAPAAPAQAAAEPPLASLSFSLPSLADLGLGLPALCPQRCVVVMYHRVQMRGPAGLPGVGSLIRGPLMSAHTRNLEDLLTRFG</sequence>
<dbReference type="Proteomes" id="UP000239649">
    <property type="component" value="Unassembled WGS sequence"/>
</dbReference>
<evidence type="ECO:0000313" key="3">
    <source>
        <dbReference type="Proteomes" id="UP000239649"/>
    </source>
</evidence>
<gene>
    <name evidence="2" type="ORF">C2E20_6856</name>
</gene>
<dbReference type="SUPFAM" id="SSF55961">
    <property type="entry name" value="Bet v1-like"/>
    <property type="match status" value="1"/>
</dbReference>
<name>A0A2P6V6E9_9CHLO</name>
<dbReference type="AlphaFoldDB" id="A0A2P6V6E9"/>
<dbReference type="OrthoDB" id="510292at2759"/>
<dbReference type="InterPro" id="IPR023393">
    <property type="entry name" value="START-like_dom_sf"/>
</dbReference>
<reference evidence="2 3" key="1">
    <citation type="journal article" date="2018" name="Plant J.">
        <title>Genome sequences of Chlorella sorokiniana UTEX 1602 and Micractinium conductrix SAG 241.80: implications to maltose excretion by a green alga.</title>
        <authorList>
            <person name="Arriola M.B."/>
            <person name="Velmurugan N."/>
            <person name="Zhang Y."/>
            <person name="Plunkett M.H."/>
            <person name="Hondzo H."/>
            <person name="Barney B.M."/>
        </authorList>
    </citation>
    <scope>NUCLEOTIDE SEQUENCE [LARGE SCALE GENOMIC DNA]</scope>
    <source>
        <strain evidence="2 3">SAG 241.80</strain>
    </source>
</reference>
<proteinExistence type="predicted"/>